<evidence type="ECO:0000313" key="2">
    <source>
        <dbReference type="Proteomes" id="UP000642070"/>
    </source>
</evidence>
<proteinExistence type="predicted"/>
<protein>
    <submittedName>
        <fullName evidence="1">Uncharacterized protein</fullName>
    </submittedName>
</protein>
<comment type="caution">
    <text evidence="1">The sequence shown here is derived from an EMBL/GenBank/DDBJ whole genome shotgun (WGS) entry which is preliminary data.</text>
</comment>
<dbReference type="Proteomes" id="UP000642070">
    <property type="component" value="Unassembled WGS sequence"/>
</dbReference>
<sequence>MGWPSQKRRGQGSRWPVAAVPRVRWRHAGGSSADRGWDPRPVFDGHVPWRDIGPQPVYAVSGESANFSWRDGVVNIEGNYSPAAERIADQLGRRVQGDDGD</sequence>
<dbReference type="EMBL" id="BMPI01000059">
    <property type="protein sequence ID" value="GGM69267.1"/>
    <property type="molecule type" value="Genomic_DNA"/>
</dbReference>
<name>A0A917U9Z7_9ACTN</name>
<evidence type="ECO:0000313" key="1">
    <source>
        <dbReference type="EMBL" id="GGM69267.1"/>
    </source>
</evidence>
<reference evidence="1" key="1">
    <citation type="journal article" date="2014" name="Int. J. Syst. Evol. Microbiol.">
        <title>Complete genome sequence of Corynebacterium casei LMG S-19264T (=DSM 44701T), isolated from a smear-ripened cheese.</title>
        <authorList>
            <consortium name="US DOE Joint Genome Institute (JGI-PGF)"/>
            <person name="Walter F."/>
            <person name="Albersmeier A."/>
            <person name="Kalinowski J."/>
            <person name="Ruckert C."/>
        </authorList>
    </citation>
    <scope>NUCLEOTIDE SEQUENCE</scope>
    <source>
        <strain evidence="1">JCM 19831</strain>
    </source>
</reference>
<dbReference type="AlphaFoldDB" id="A0A917U9Z7"/>
<keyword evidence="2" id="KW-1185">Reference proteome</keyword>
<gene>
    <name evidence="1" type="ORF">GCM10007977_083720</name>
</gene>
<reference evidence="1" key="2">
    <citation type="submission" date="2020-09" db="EMBL/GenBank/DDBJ databases">
        <authorList>
            <person name="Sun Q."/>
            <person name="Ohkuma M."/>
        </authorList>
    </citation>
    <scope>NUCLEOTIDE SEQUENCE</scope>
    <source>
        <strain evidence="1">JCM 19831</strain>
    </source>
</reference>
<organism evidence="1 2">
    <name type="scientific">Dactylosporangium sucinum</name>
    <dbReference type="NCBI Taxonomy" id="1424081"/>
    <lineage>
        <taxon>Bacteria</taxon>
        <taxon>Bacillati</taxon>
        <taxon>Actinomycetota</taxon>
        <taxon>Actinomycetes</taxon>
        <taxon>Micromonosporales</taxon>
        <taxon>Micromonosporaceae</taxon>
        <taxon>Dactylosporangium</taxon>
    </lineage>
</organism>
<accession>A0A917U9Z7</accession>